<protein>
    <recommendedName>
        <fullName evidence="2">PBP domain-containing protein</fullName>
    </recommendedName>
</protein>
<dbReference type="HOGENOM" id="CLU_026228_7_0_0"/>
<evidence type="ECO:0000256" key="1">
    <source>
        <dbReference type="ARBA" id="ARBA00022729"/>
    </source>
</evidence>
<accession>A0A081BN96</accession>
<sequence>MRHEHIIVLFGVIIVCMFGMLSTAAAENFTIVGSGDGLSVFEAVAAAFNHLHPDVTFTFPESIGSGGGIKAVGRDEYVLGRIARDIQENEKPYGLTAVPFAKAPVVFFVNPNVGVTDLSAQQILDIYSGKITNWKEAGGSDLPVRVIMRDEGDSSHKVLQQNLPGFKALTMTPNAKTTFSIAEILSTAEHVAGAIGYGNYANVRIANVTIIRIDGKNPTDSDYPYHAIQAFIFKEQNYTGMVKTFIEFLTSGAADDAIIQGGGIPFTGTP</sequence>
<evidence type="ECO:0000259" key="2">
    <source>
        <dbReference type="Pfam" id="PF12849"/>
    </source>
</evidence>
<evidence type="ECO:0000313" key="4">
    <source>
        <dbReference type="Proteomes" id="UP000030700"/>
    </source>
</evidence>
<reference evidence="3" key="1">
    <citation type="journal article" date="2015" name="PeerJ">
        <title>First genomic representation of candidate bacterial phylum KSB3 points to enhanced environmental sensing as a trigger of wastewater bulking.</title>
        <authorList>
            <person name="Sekiguchi Y."/>
            <person name="Ohashi A."/>
            <person name="Parks D.H."/>
            <person name="Yamauchi T."/>
            <person name="Tyson G.W."/>
            <person name="Hugenholtz P."/>
        </authorList>
    </citation>
    <scope>NUCLEOTIDE SEQUENCE [LARGE SCALE GENOMIC DNA]</scope>
</reference>
<dbReference type="InterPro" id="IPR024370">
    <property type="entry name" value="PBP_domain"/>
</dbReference>
<proteinExistence type="predicted"/>
<dbReference type="SUPFAM" id="SSF53850">
    <property type="entry name" value="Periplasmic binding protein-like II"/>
    <property type="match status" value="1"/>
</dbReference>
<dbReference type="AlphaFoldDB" id="A0A081BN96"/>
<keyword evidence="1" id="KW-0732">Signal</keyword>
<dbReference type="Pfam" id="PF12849">
    <property type="entry name" value="PBP_like_2"/>
    <property type="match status" value="1"/>
</dbReference>
<keyword evidence="4" id="KW-1185">Reference proteome</keyword>
<dbReference type="Gene3D" id="3.40.190.10">
    <property type="entry name" value="Periplasmic binding protein-like II"/>
    <property type="match status" value="2"/>
</dbReference>
<evidence type="ECO:0000313" key="3">
    <source>
        <dbReference type="EMBL" id="GAK51862.1"/>
    </source>
</evidence>
<dbReference type="PANTHER" id="PTHR30570:SF1">
    <property type="entry name" value="PHOSPHATE-BINDING PROTEIN PSTS"/>
    <property type="match status" value="1"/>
</dbReference>
<dbReference type="Proteomes" id="UP000030700">
    <property type="component" value="Unassembled WGS sequence"/>
</dbReference>
<organism evidence="3">
    <name type="scientific">Candidatus Moduliflexus flocculans</name>
    <dbReference type="NCBI Taxonomy" id="1499966"/>
    <lineage>
        <taxon>Bacteria</taxon>
        <taxon>Candidatus Moduliflexota</taxon>
        <taxon>Candidatus Moduliflexia</taxon>
        <taxon>Candidatus Moduliflexales</taxon>
        <taxon>Candidatus Moduliflexaceae</taxon>
    </lineage>
</organism>
<dbReference type="EMBL" id="DF820457">
    <property type="protein sequence ID" value="GAK51862.1"/>
    <property type="molecule type" value="Genomic_DNA"/>
</dbReference>
<dbReference type="STRING" id="1499966.U14_03108"/>
<dbReference type="PANTHER" id="PTHR30570">
    <property type="entry name" value="PERIPLASMIC PHOSPHATE BINDING COMPONENT OF PHOSPHATE ABC TRANSPORTER"/>
    <property type="match status" value="1"/>
</dbReference>
<feature type="domain" description="PBP" evidence="2">
    <location>
        <begin position="23"/>
        <end position="251"/>
    </location>
</feature>
<gene>
    <name evidence="3" type="ORF">U14_03108</name>
</gene>
<dbReference type="InterPro" id="IPR050811">
    <property type="entry name" value="Phosphate_ABC_transporter"/>
</dbReference>
<name>A0A081BN96_9BACT</name>